<proteinExistence type="predicted"/>
<keyword evidence="1" id="KW-0472">Membrane</keyword>
<name>A0ABT1YPU4_9BACL</name>
<dbReference type="Proteomes" id="UP001300012">
    <property type="component" value="Unassembled WGS sequence"/>
</dbReference>
<keyword evidence="1" id="KW-1133">Transmembrane helix</keyword>
<dbReference type="PANTHER" id="PTHR43471">
    <property type="entry name" value="ABC TRANSPORTER PERMEASE"/>
    <property type="match status" value="1"/>
</dbReference>
<feature type="transmembrane region" description="Helical" evidence="1">
    <location>
        <begin position="181"/>
        <end position="201"/>
    </location>
</feature>
<accession>A0ABT1YPU4</accession>
<feature type="transmembrane region" description="Helical" evidence="1">
    <location>
        <begin position="271"/>
        <end position="290"/>
    </location>
</feature>
<evidence type="ECO:0000313" key="2">
    <source>
        <dbReference type="EMBL" id="MCR8634288.1"/>
    </source>
</evidence>
<comment type="caution">
    <text evidence="2">The sequence shown here is derived from an EMBL/GenBank/DDBJ whole genome shotgun (WGS) entry which is preliminary data.</text>
</comment>
<feature type="transmembrane region" description="Helical" evidence="1">
    <location>
        <begin position="119"/>
        <end position="141"/>
    </location>
</feature>
<sequence>MITITLMTWKEMLRKRVLMLTFLMTAIFLVAFWFVAGTLGDQTNRLLERFDPSSSQFLIEQYQAGVTILTLGFFFASFVLAFLSIFSSFSVVAGEAEQGVLQALIPRPLSRAGWYMGRWIGYVSMGVLYAAILFVSILVITQIHAAVPRDIGALVRAFLLFAAVVPMLISVSMLGSCFLSTLGNGVFMTMLFGAGWLGGMIGKITSSFRLEEIAAKQLATIAGLMSIVMPADSLQSRMLAELFSLQEMNELVQLNRLTGTLALGPIPSNTFLWYVAGYTLLTFGGGLWLFRRKDL</sequence>
<gene>
    <name evidence="2" type="ORF">NV381_24155</name>
</gene>
<protein>
    <submittedName>
        <fullName evidence="2">ABC transporter permease subunit</fullName>
    </submittedName>
</protein>
<evidence type="ECO:0000256" key="1">
    <source>
        <dbReference type="SAM" id="Phobius"/>
    </source>
</evidence>
<reference evidence="2 3" key="1">
    <citation type="submission" date="2022-08" db="EMBL/GenBank/DDBJ databases">
        <title>Paenibacillus endoradicis sp. nov., Paenibacillus radicibacter sp. nov and Paenibacillus pararadicis sp. nov., three cold-adapted plant growth-promoting bacteria isolated from root of Larix gmelinii in Great Khingan.</title>
        <authorList>
            <person name="Xue H."/>
        </authorList>
    </citation>
    <scope>NUCLEOTIDE SEQUENCE [LARGE SCALE GENOMIC DNA]</scope>
    <source>
        <strain evidence="2 3">N5-1-1-5</strain>
    </source>
</reference>
<dbReference type="Pfam" id="PF12679">
    <property type="entry name" value="ABC2_membrane_2"/>
    <property type="match status" value="1"/>
</dbReference>
<organism evidence="2 3">
    <name type="scientific">Paenibacillus radicis</name>
    <name type="common">ex Xue et al. 2023</name>
    <dbReference type="NCBI Taxonomy" id="2972489"/>
    <lineage>
        <taxon>Bacteria</taxon>
        <taxon>Bacillati</taxon>
        <taxon>Bacillota</taxon>
        <taxon>Bacilli</taxon>
        <taxon>Bacillales</taxon>
        <taxon>Paenibacillaceae</taxon>
        <taxon>Paenibacillus</taxon>
    </lineage>
</organism>
<dbReference type="RefSeq" id="WP_258215851.1">
    <property type="nucleotide sequence ID" value="NZ_JANQBD010000019.1"/>
</dbReference>
<keyword evidence="3" id="KW-1185">Reference proteome</keyword>
<dbReference type="EMBL" id="JANQBD010000019">
    <property type="protein sequence ID" value="MCR8634288.1"/>
    <property type="molecule type" value="Genomic_DNA"/>
</dbReference>
<keyword evidence="1" id="KW-0812">Transmembrane</keyword>
<feature type="transmembrane region" description="Helical" evidence="1">
    <location>
        <begin position="153"/>
        <end position="175"/>
    </location>
</feature>
<evidence type="ECO:0000313" key="3">
    <source>
        <dbReference type="Proteomes" id="UP001300012"/>
    </source>
</evidence>
<feature type="transmembrane region" description="Helical" evidence="1">
    <location>
        <begin position="61"/>
        <end position="86"/>
    </location>
</feature>
<feature type="transmembrane region" description="Helical" evidence="1">
    <location>
        <begin position="17"/>
        <end position="40"/>
    </location>
</feature>